<protein>
    <submittedName>
        <fullName evidence="1">Recombinational DNA repair protein (RecF pathway)</fullName>
    </submittedName>
</protein>
<gene>
    <name evidence="1" type="ORF">F5613_002835</name>
</gene>
<dbReference type="RefSeq" id="WP_179400155.1">
    <property type="nucleotide sequence ID" value="NZ_JACCCY010000004.1"/>
</dbReference>
<sequence>MNDSLIKEVELILEEMRVNMIQSAKSKNLEWVKSEKNINGVVMANFSIYGIHIIAEITKRLGLSQDEAEILFEKAKANLYDKYNELKY</sequence>
<dbReference type="AlphaFoldDB" id="A0A8E2A4I4"/>
<evidence type="ECO:0000313" key="1">
    <source>
        <dbReference type="EMBL" id="NYI50673.1"/>
    </source>
</evidence>
<keyword evidence="2" id="KW-1185">Reference proteome</keyword>
<accession>A0A8E2A4I4</accession>
<reference evidence="1 2" key="1">
    <citation type="submission" date="2020-07" db="EMBL/GenBank/DDBJ databases">
        <title>Genomic Encyclopedia of Type Strains, Phase IV (KMG-IV): sequencing the most valuable type-strain genomes for metagenomic binning, comparative biology and taxonomic classification.</title>
        <authorList>
            <person name="Goeker M."/>
        </authorList>
    </citation>
    <scope>NUCLEOTIDE SEQUENCE [LARGE SCALE GENOMIC DNA]</scope>
    <source>
        <strain evidence="1 2">DSM 23697</strain>
    </source>
</reference>
<proteinExistence type="predicted"/>
<dbReference type="Proteomes" id="UP000574332">
    <property type="component" value="Unassembled WGS sequence"/>
</dbReference>
<organism evidence="1 2">
    <name type="scientific">Macellibacteroides fermentans</name>
    <dbReference type="NCBI Taxonomy" id="879969"/>
    <lineage>
        <taxon>Bacteria</taxon>
        <taxon>Pseudomonadati</taxon>
        <taxon>Bacteroidota</taxon>
        <taxon>Bacteroidia</taxon>
        <taxon>Bacteroidales</taxon>
        <taxon>Porphyromonadaceae</taxon>
        <taxon>Macellibacteroides</taxon>
    </lineage>
</organism>
<dbReference type="EMBL" id="JACCCY010000004">
    <property type="protein sequence ID" value="NYI50673.1"/>
    <property type="molecule type" value="Genomic_DNA"/>
</dbReference>
<comment type="caution">
    <text evidence="1">The sequence shown here is derived from an EMBL/GenBank/DDBJ whole genome shotgun (WGS) entry which is preliminary data.</text>
</comment>
<evidence type="ECO:0000313" key="2">
    <source>
        <dbReference type="Proteomes" id="UP000574332"/>
    </source>
</evidence>
<name>A0A8E2A4I4_9PORP</name>